<sequence>MKFLIIMVAAYLTGALPLHLWALGRSPSHFTLHRREIFLVIVVDLVKGMAVTLFGLALGGWPGACLAAILVVVGSMYSVFLGFRGGYGLSVAAGALLILSPMLILFGIIVYVISLLATRYLFISTLLTTIAMILLGLVLATHFYALVAILIVGGLIFLRTKPKWRRVRRKIEPPYRFKNPFRRIN</sequence>
<keyword evidence="2" id="KW-0444">Lipid biosynthesis</keyword>
<keyword evidence="5 10" id="KW-1133">Transmembrane helix</keyword>
<dbReference type="GO" id="GO:0005886">
    <property type="term" value="C:plasma membrane"/>
    <property type="evidence" value="ECO:0007669"/>
    <property type="project" value="InterPro"/>
</dbReference>
<dbReference type="InterPro" id="IPR003811">
    <property type="entry name" value="G3P_acylTferase_PlsY"/>
</dbReference>
<feature type="transmembrane region" description="Helical" evidence="10">
    <location>
        <begin position="143"/>
        <end position="160"/>
    </location>
</feature>
<keyword evidence="9" id="KW-1208">Phospholipid metabolism</keyword>
<dbReference type="GO" id="GO:0008654">
    <property type="term" value="P:phospholipid biosynthetic process"/>
    <property type="evidence" value="ECO:0007669"/>
    <property type="project" value="UniProtKB-KW"/>
</dbReference>
<reference evidence="11 12" key="1">
    <citation type="submission" date="2020-07" db="EMBL/GenBank/DDBJ databases">
        <title>Thermoactinomyces phylogeny.</title>
        <authorList>
            <person name="Dunlap C."/>
        </authorList>
    </citation>
    <scope>NUCLEOTIDE SEQUENCE [LARGE SCALE GENOMIC DNA]</scope>
    <source>
        <strain evidence="11 12">AMNI-1</strain>
    </source>
</reference>
<proteinExistence type="predicted"/>
<evidence type="ECO:0000256" key="4">
    <source>
        <dbReference type="ARBA" id="ARBA00022692"/>
    </source>
</evidence>
<keyword evidence="4 10" id="KW-0812">Transmembrane</keyword>
<keyword evidence="11" id="KW-0012">Acyltransferase</keyword>
<comment type="caution">
    <text evidence="11">The sequence shown here is derived from an EMBL/GenBank/DDBJ whole genome shotgun (WGS) entry which is preliminary data.</text>
</comment>
<dbReference type="PANTHER" id="PTHR30309:SF0">
    <property type="entry name" value="GLYCEROL-3-PHOSPHATE ACYLTRANSFERASE-RELATED"/>
    <property type="match status" value="1"/>
</dbReference>
<dbReference type="EMBL" id="JACEOL010000038">
    <property type="protein sequence ID" value="MBA4603038.1"/>
    <property type="molecule type" value="Genomic_DNA"/>
</dbReference>
<evidence type="ECO:0000256" key="6">
    <source>
        <dbReference type="ARBA" id="ARBA00023098"/>
    </source>
</evidence>
<keyword evidence="8" id="KW-0594">Phospholipid biosynthesis</keyword>
<dbReference type="AlphaFoldDB" id="A0A7W2ARW8"/>
<evidence type="ECO:0000256" key="1">
    <source>
        <dbReference type="ARBA" id="ARBA00022475"/>
    </source>
</evidence>
<evidence type="ECO:0000256" key="5">
    <source>
        <dbReference type="ARBA" id="ARBA00022989"/>
    </source>
</evidence>
<evidence type="ECO:0000256" key="7">
    <source>
        <dbReference type="ARBA" id="ARBA00023136"/>
    </source>
</evidence>
<protein>
    <submittedName>
        <fullName evidence="11">Glycerol-3-phosphate acyltransferase</fullName>
    </submittedName>
</protein>
<dbReference type="Pfam" id="PF02660">
    <property type="entry name" value="G3P_acyltransf"/>
    <property type="match status" value="1"/>
</dbReference>
<keyword evidence="12" id="KW-1185">Reference proteome</keyword>
<keyword evidence="3 11" id="KW-0808">Transferase</keyword>
<organism evidence="11 12">
    <name type="scientific">Thermoactinomyces mirandus</name>
    <dbReference type="NCBI Taxonomy" id="2756294"/>
    <lineage>
        <taxon>Bacteria</taxon>
        <taxon>Bacillati</taxon>
        <taxon>Bacillota</taxon>
        <taxon>Bacilli</taxon>
        <taxon>Bacillales</taxon>
        <taxon>Thermoactinomycetaceae</taxon>
        <taxon>Thermoactinomyces</taxon>
    </lineage>
</organism>
<evidence type="ECO:0000256" key="9">
    <source>
        <dbReference type="ARBA" id="ARBA00023264"/>
    </source>
</evidence>
<dbReference type="SMART" id="SM01207">
    <property type="entry name" value="G3P_acyltransf"/>
    <property type="match status" value="1"/>
</dbReference>
<dbReference type="PANTHER" id="PTHR30309">
    <property type="entry name" value="INNER MEMBRANE PROTEIN YGIH"/>
    <property type="match status" value="1"/>
</dbReference>
<keyword evidence="7 10" id="KW-0472">Membrane</keyword>
<dbReference type="Proteomes" id="UP000538292">
    <property type="component" value="Unassembled WGS sequence"/>
</dbReference>
<evidence type="ECO:0000313" key="12">
    <source>
        <dbReference type="Proteomes" id="UP000538292"/>
    </source>
</evidence>
<dbReference type="GO" id="GO:0043772">
    <property type="term" value="F:acyl-phosphate glycerol-3-phosphate acyltransferase activity"/>
    <property type="evidence" value="ECO:0007669"/>
    <property type="project" value="InterPro"/>
</dbReference>
<dbReference type="RefSeq" id="WP_181741169.1">
    <property type="nucleotide sequence ID" value="NZ_JACEOL010000038.1"/>
</dbReference>
<feature type="transmembrane region" description="Helical" evidence="10">
    <location>
        <begin position="120"/>
        <end position="137"/>
    </location>
</feature>
<evidence type="ECO:0000313" key="11">
    <source>
        <dbReference type="EMBL" id="MBA4603038.1"/>
    </source>
</evidence>
<keyword evidence="6" id="KW-0443">Lipid metabolism</keyword>
<feature type="transmembrane region" description="Helical" evidence="10">
    <location>
        <begin position="38"/>
        <end position="58"/>
    </location>
</feature>
<evidence type="ECO:0000256" key="3">
    <source>
        <dbReference type="ARBA" id="ARBA00022679"/>
    </source>
</evidence>
<evidence type="ECO:0000256" key="2">
    <source>
        <dbReference type="ARBA" id="ARBA00022516"/>
    </source>
</evidence>
<gene>
    <name evidence="11" type="ORF">H2C83_12060</name>
</gene>
<evidence type="ECO:0000256" key="8">
    <source>
        <dbReference type="ARBA" id="ARBA00023209"/>
    </source>
</evidence>
<evidence type="ECO:0000256" key="10">
    <source>
        <dbReference type="SAM" id="Phobius"/>
    </source>
</evidence>
<feature type="transmembrane region" description="Helical" evidence="10">
    <location>
        <begin position="65"/>
        <end position="83"/>
    </location>
</feature>
<name>A0A7W2ARW8_9BACL</name>
<keyword evidence="1" id="KW-1003">Cell membrane</keyword>
<accession>A0A7W2ARW8</accession>
<feature type="transmembrane region" description="Helical" evidence="10">
    <location>
        <begin position="89"/>
        <end position="113"/>
    </location>
</feature>